<gene>
    <name evidence="3" type="ORF">CRENPOLYSF1_660033</name>
</gene>
<keyword evidence="1" id="KW-1133">Transmembrane helix</keyword>
<dbReference type="Proteomes" id="UP000195667">
    <property type="component" value="Unassembled WGS sequence"/>
</dbReference>
<evidence type="ECO:0000313" key="3">
    <source>
        <dbReference type="EMBL" id="SJM95237.1"/>
    </source>
</evidence>
<organism evidence="3 4">
    <name type="scientific">Crenothrix polyspora</name>
    <dbReference type="NCBI Taxonomy" id="360316"/>
    <lineage>
        <taxon>Bacteria</taxon>
        <taxon>Pseudomonadati</taxon>
        <taxon>Pseudomonadota</taxon>
        <taxon>Gammaproteobacteria</taxon>
        <taxon>Methylococcales</taxon>
        <taxon>Crenotrichaceae</taxon>
        <taxon>Crenothrix</taxon>
    </lineage>
</organism>
<protein>
    <submittedName>
        <fullName evidence="3">Uncharacterized protein</fullName>
    </submittedName>
</protein>
<reference evidence="4" key="1">
    <citation type="submission" date="2017-02" db="EMBL/GenBank/DDBJ databases">
        <authorList>
            <person name="Daims H."/>
        </authorList>
    </citation>
    <scope>NUCLEOTIDE SEQUENCE [LARGE SCALE GENOMIC DNA]</scope>
</reference>
<name>A0A1R4HG97_9GAMM</name>
<proteinExistence type="predicted"/>
<accession>A0A1R4HG97</accession>
<evidence type="ECO:0000256" key="1">
    <source>
        <dbReference type="SAM" id="Phobius"/>
    </source>
</evidence>
<dbReference type="EMBL" id="FUKI01000144">
    <property type="protein sequence ID" value="SJM95237.1"/>
    <property type="molecule type" value="Genomic_DNA"/>
</dbReference>
<keyword evidence="2" id="KW-0732">Signal</keyword>
<sequence>MKKITSRLASVILLTCLFSPQLFAYANTNTFVSTLSPSPHFSIKNSEATDPVMRRGTENWEQSQSDFFIVPGVILGLFALVLFWKRD</sequence>
<keyword evidence="4" id="KW-1185">Reference proteome</keyword>
<dbReference type="AlphaFoldDB" id="A0A1R4HG97"/>
<evidence type="ECO:0000313" key="4">
    <source>
        <dbReference type="Proteomes" id="UP000195667"/>
    </source>
</evidence>
<keyword evidence="1" id="KW-0472">Membrane</keyword>
<evidence type="ECO:0000256" key="2">
    <source>
        <dbReference type="SAM" id="SignalP"/>
    </source>
</evidence>
<feature type="chain" id="PRO_5012006288" evidence="2">
    <location>
        <begin position="25"/>
        <end position="87"/>
    </location>
</feature>
<feature type="signal peptide" evidence="2">
    <location>
        <begin position="1"/>
        <end position="24"/>
    </location>
</feature>
<dbReference type="RefSeq" id="WP_087144704.1">
    <property type="nucleotide sequence ID" value="NZ_FUKI01000144.1"/>
</dbReference>
<keyword evidence="1" id="KW-0812">Transmembrane</keyword>
<feature type="transmembrane region" description="Helical" evidence="1">
    <location>
        <begin position="67"/>
        <end position="84"/>
    </location>
</feature>